<dbReference type="AlphaFoldDB" id="A0A418VV97"/>
<dbReference type="InterPro" id="IPR050463">
    <property type="entry name" value="Gfo/Idh/MocA_oxidrdct_glycsds"/>
</dbReference>
<dbReference type="PANTHER" id="PTHR43818">
    <property type="entry name" value="BCDNA.GH03377"/>
    <property type="match status" value="1"/>
</dbReference>
<dbReference type="InterPro" id="IPR000683">
    <property type="entry name" value="Gfo/Idh/MocA-like_OxRdtase_N"/>
</dbReference>
<feature type="domain" description="Gfo/Idh/MocA-like oxidoreductase N-terminal" evidence="1">
    <location>
        <begin position="7"/>
        <end position="115"/>
    </location>
</feature>
<accession>A0A418VV97</accession>
<name>A0A418VV97_9PROT</name>
<dbReference type="EMBL" id="QYUL01000002">
    <property type="protein sequence ID" value="RJF81054.1"/>
    <property type="molecule type" value="Genomic_DNA"/>
</dbReference>
<dbReference type="InterPro" id="IPR036291">
    <property type="entry name" value="NAD(P)-bd_dom_sf"/>
</dbReference>
<organism evidence="2 3">
    <name type="scientific">Azospirillum cavernae</name>
    <dbReference type="NCBI Taxonomy" id="2320860"/>
    <lineage>
        <taxon>Bacteria</taxon>
        <taxon>Pseudomonadati</taxon>
        <taxon>Pseudomonadota</taxon>
        <taxon>Alphaproteobacteria</taxon>
        <taxon>Rhodospirillales</taxon>
        <taxon>Azospirillaceae</taxon>
        <taxon>Azospirillum</taxon>
    </lineage>
</organism>
<proteinExistence type="predicted"/>
<dbReference type="OrthoDB" id="9813657at2"/>
<evidence type="ECO:0000313" key="3">
    <source>
        <dbReference type="Proteomes" id="UP000283458"/>
    </source>
</evidence>
<dbReference type="Gene3D" id="3.40.50.720">
    <property type="entry name" value="NAD(P)-binding Rossmann-like Domain"/>
    <property type="match status" value="1"/>
</dbReference>
<sequence>MSNPTLGLVGVGKIARDQHLPSIAETARFDLAALVSPEGVTLPGVPTFRSQAEMLAALPDLDAVAICTPPGVRHGLTVEALRAGKHALIEKPPAATVSELHDLAGEAERAGRTLFTAWHSQFNPAVDATRALLAGGGIRSVAVTWREDVRRWHPGQDWIFAAGGFGVFDPGINALSILTRILPVPVFVQAAELLVPENRDTPIEARLDFRPASDAVSGPVTAHFDFLQLGEQTWSIVVEMADGRRLDLTRGGASLAVDGVVTVAEPDTEYRRIYRHFRDLIDRGVSDVDATPLHLIADAYSVGRRRSVAAFDW</sequence>
<dbReference type="PANTHER" id="PTHR43818:SF7">
    <property type="entry name" value="DEHYDROGENASE"/>
    <property type="match status" value="1"/>
</dbReference>
<evidence type="ECO:0000313" key="2">
    <source>
        <dbReference type="EMBL" id="RJF81054.1"/>
    </source>
</evidence>
<comment type="caution">
    <text evidence="2">The sequence shown here is derived from an EMBL/GenBank/DDBJ whole genome shotgun (WGS) entry which is preliminary data.</text>
</comment>
<evidence type="ECO:0000259" key="1">
    <source>
        <dbReference type="Pfam" id="PF01408"/>
    </source>
</evidence>
<dbReference type="RefSeq" id="WP_119831142.1">
    <property type="nucleotide sequence ID" value="NZ_QYUL01000002.1"/>
</dbReference>
<dbReference type="SUPFAM" id="SSF51735">
    <property type="entry name" value="NAD(P)-binding Rossmann-fold domains"/>
    <property type="match status" value="1"/>
</dbReference>
<gene>
    <name evidence="2" type="ORF">D3877_12560</name>
</gene>
<reference evidence="2 3" key="1">
    <citation type="submission" date="2018-09" db="EMBL/GenBank/DDBJ databases">
        <authorList>
            <person name="Zhu H."/>
        </authorList>
    </citation>
    <scope>NUCLEOTIDE SEQUENCE [LARGE SCALE GENOMIC DNA]</scope>
    <source>
        <strain evidence="2 3">K2W22B-5</strain>
    </source>
</reference>
<keyword evidence="3" id="KW-1185">Reference proteome</keyword>
<dbReference type="Gene3D" id="3.30.360.10">
    <property type="entry name" value="Dihydrodipicolinate Reductase, domain 2"/>
    <property type="match status" value="1"/>
</dbReference>
<protein>
    <submittedName>
        <fullName evidence="2">Gfo/Idh/MocA family oxidoreductase</fullName>
    </submittedName>
</protein>
<dbReference type="Pfam" id="PF01408">
    <property type="entry name" value="GFO_IDH_MocA"/>
    <property type="match status" value="1"/>
</dbReference>
<dbReference type="Proteomes" id="UP000283458">
    <property type="component" value="Unassembled WGS sequence"/>
</dbReference>
<dbReference type="GO" id="GO:0000166">
    <property type="term" value="F:nucleotide binding"/>
    <property type="evidence" value="ECO:0007669"/>
    <property type="project" value="InterPro"/>
</dbReference>